<evidence type="ECO:0000259" key="1">
    <source>
        <dbReference type="Pfam" id="PF13539"/>
    </source>
</evidence>
<dbReference type="RefSeq" id="YP_009841697.1">
    <property type="nucleotide sequence ID" value="NC_048734.1"/>
</dbReference>
<dbReference type="KEGG" id="vg:55611889"/>
<keyword evidence="3" id="KW-1185">Reference proteome</keyword>
<proteinExistence type="predicted"/>
<dbReference type="Gene3D" id="3.20.20.80">
    <property type="entry name" value="Glycosidases"/>
    <property type="match status" value="1"/>
</dbReference>
<dbReference type="GO" id="GO:0008233">
    <property type="term" value="F:peptidase activity"/>
    <property type="evidence" value="ECO:0007669"/>
    <property type="project" value="InterPro"/>
</dbReference>
<dbReference type="GeneID" id="55611889"/>
<sequence>MGFRVVNGSTHTENGWRCCDRDECDIVRIKDLYLTETAPLRKGAPLVILGAWLYWYDRNVEEIVSSIWGWSRDNDVLGAYGANKGSNHLSGTAVDVNAPKYPWGAYRMPADKIAKVREGLRLFEGSVFWGRTWGEQGVSKADEMHYQMAWPEGDPRNEAFARKLLDGYLSIYKQSSDGDQSTTPTRKLVAPGPGGTYWNDVSQYQVKPIDSSYPYKVFSFRTNSGDKEDQLARVNARAAKALLDSGQLEIVIPYYFFRPGQANCDLHREILEATGLFNHPRTVTMVDVEGDNGSVTGNNSAEINDEINRLRSWYGNQDRVIGYLNSNADPNLWPARDGVNLVVPQYGRTPGDISSIRDFQVKIDAFAHQFTSTAQDQKPWLGTNVDVNWSPYEISELLVLFGIQEEQGLFMYLTKEEEFAIRDKILGYKSMNHQWPSRGIFRDNDEGVDDTVGMMLNSDGNIWDVLVIIGALSGVTEHVSRVERLANGQGPNGKNERFVTIAQELLRFIQEKDEGAEGNATI</sequence>
<organism evidence="2 3">
    <name type="scientific">Mycobacterium phage Fowlmouth</name>
    <dbReference type="NCBI Taxonomy" id="2419978"/>
    <lineage>
        <taxon>Viruses</taxon>
        <taxon>Duplodnaviria</taxon>
        <taxon>Heunggongvirae</taxon>
        <taxon>Uroviricota</taxon>
        <taxon>Caudoviricetes</taxon>
        <taxon>Fowlmouthvirus</taxon>
        <taxon>Fowlmouthvirus fowlmouth</taxon>
    </lineage>
</organism>
<accession>A0A3G2KG67</accession>
<dbReference type="SUPFAM" id="SSF55166">
    <property type="entry name" value="Hedgehog/DD-peptidase"/>
    <property type="match status" value="1"/>
</dbReference>
<name>A0A3G2KG67_9CAUD</name>
<dbReference type="Pfam" id="PF13539">
    <property type="entry name" value="Peptidase_M15_4"/>
    <property type="match status" value="1"/>
</dbReference>
<dbReference type="Proteomes" id="UP000278789">
    <property type="component" value="Segment"/>
</dbReference>
<dbReference type="InterPro" id="IPR039561">
    <property type="entry name" value="Peptidase_M15C"/>
</dbReference>
<dbReference type="SUPFAM" id="SSF51445">
    <property type="entry name" value="(Trans)glycosidases"/>
    <property type="match status" value="1"/>
</dbReference>
<evidence type="ECO:0000313" key="3">
    <source>
        <dbReference type="Proteomes" id="UP000278789"/>
    </source>
</evidence>
<dbReference type="InterPro" id="IPR009045">
    <property type="entry name" value="Zn_M74/Hedgehog-like"/>
</dbReference>
<feature type="domain" description="Peptidase M15C" evidence="1">
    <location>
        <begin position="82"/>
        <end position="148"/>
    </location>
</feature>
<protein>
    <submittedName>
        <fullName evidence="2">Lysin A</fullName>
    </submittedName>
</protein>
<evidence type="ECO:0000313" key="2">
    <source>
        <dbReference type="EMBL" id="AYN57979.1"/>
    </source>
</evidence>
<dbReference type="InterPro" id="IPR017853">
    <property type="entry name" value="GH"/>
</dbReference>
<dbReference type="EMBL" id="MH834613">
    <property type="protein sequence ID" value="AYN57979.1"/>
    <property type="molecule type" value="Genomic_DNA"/>
</dbReference>
<gene>
    <name evidence="2" type="primary">29</name>
    <name evidence="2" type="ORF">SEA_FOWLMOUTH_29</name>
</gene>
<reference evidence="2" key="1">
    <citation type="submission" date="2018-09" db="EMBL/GenBank/DDBJ databases">
        <authorList>
            <person name="Bryant B."/>
            <person name="Burch A."/>
            <person name="Dorissaint R."/>
            <person name="Douthitt C."/>
            <person name="Garofalo J."/>
            <person name="Kuiack J."/>
            <person name="Marcillon S."/>
            <person name="Moreno J."/>
            <person name="Norus J."/>
            <person name="Parks M."/>
            <person name="Peroza J."/>
            <person name="Wilse K."/>
            <person name="Wiersma-Koch H."/>
            <person name="D'Elia T."/>
            <person name="Garlena R.A."/>
            <person name="Russell D.A."/>
            <person name="Pope W.H."/>
            <person name="Jacobs-Sera D."/>
            <person name="Hatfull G.F."/>
        </authorList>
    </citation>
    <scope>NUCLEOTIDE SEQUENCE [LARGE SCALE GENOMIC DNA]</scope>
</reference>